<proteinExistence type="predicted"/>
<protein>
    <submittedName>
        <fullName evidence="2">Uncharacterized protein</fullName>
    </submittedName>
</protein>
<sequence length="209" mass="24232">MSNEHELELLHRRDAILHETMDLTSNVVQSLEQQQKLAFDTKENLYNQNLLLSLANDKMRSMNQDLTSVVNEMNEIDAHHGCLCCNMRKSKKKKFQQQNDSKTIIISNTNEKTLETIKNSSSIPQIIDNNKQEKKIVDELNQMRNQLIIFQDQVKIINKSLEEGDEIIHQLGNETNQYMHAITTALNKAEQVLGRKFIVNQQQQAMARE</sequence>
<evidence type="ECO:0000313" key="2">
    <source>
        <dbReference type="EMBL" id="CAF1535819.1"/>
    </source>
</evidence>
<dbReference type="EMBL" id="CAJNOH010000354">
    <property type="protein sequence ID" value="CAF1011293.1"/>
    <property type="molecule type" value="Genomic_DNA"/>
</dbReference>
<dbReference type="Proteomes" id="UP000663854">
    <property type="component" value="Unassembled WGS sequence"/>
</dbReference>
<dbReference type="Proteomes" id="UP000663870">
    <property type="component" value="Unassembled WGS sequence"/>
</dbReference>
<gene>
    <name evidence="2" type="ORF">JXQ802_LOCUS42581</name>
    <name evidence="1" type="ORF">PYM288_LOCUS15120</name>
</gene>
<keyword evidence="3" id="KW-1185">Reference proteome</keyword>
<organism evidence="2 3">
    <name type="scientific">Rotaria sordida</name>
    <dbReference type="NCBI Taxonomy" id="392033"/>
    <lineage>
        <taxon>Eukaryota</taxon>
        <taxon>Metazoa</taxon>
        <taxon>Spiralia</taxon>
        <taxon>Gnathifera</taxon>
        <taxon>Rotifera</taxon>
        <taxon>Eurotatoria</taxon>
        <taxon>Bdelloidea</taxon>
        <taxon>Philodinida</taxon>
        <taxon>Philodinidae</taxon>
        <taxon>Rotaria</taxon>
    </lineage>
</organism>
<evidence type="ECO:0000313" key="3">
    <source>
        <dbReference type="Proteomes" id="UP000663870"/>
    </source>
</evidence>
<name>A0A815VWL9_9BILA</name>
<accession>A0A815VWL9</accession>
<evidence type="ECO:0000313" key="1">
    <source>
        <dbReference type="EMBL" id="CAF1011293.1"/>
    </source>
</evidence>
<dbReference type="AlphaFoldDB" id="A0A815VWL9"/>
<dbReference type="EMBL" id="CAJNOL010002896">
    <property type="protein sequence ID" value="CAF1535819.1"/>
    <property type="molecule type" value="Genomic_DNA"/>
</dbReference>
<reference evidence="2" key="1">
    <citation type="submission" date="2021-02" db="EMBL/GenBank/DDBJ databases">
        <authorList>
            <person name="Nowell W R."/>
        </authorList>
    </citation>
    <scope>NUCLEOTIDE SEQUENCE</scope>
</reference>
<comment type="caution">
    <text evidence="2">The sequence shown here is derived from an EMBL/GenBank/DDBJ whole genome shotgun (WGS) entry which is preliminary data.</text>
</comment>